<dbReference type="GO" id="GO:0044780">
    <property type="term" value="P:bacterial-type flagellum assembly"/>
    <property type="evidence" value="ECO:0007669"/>
    <property type="project" value="UniProtKB-UniRule"/>
</dbReference>
<evidence type="ECO:0000256" key="2">
    <source>
        <dbReference type="ARBA" id="ARBA00009772"/>
    </source>
</evidence>
<comment type="similarity">
    <text evidence="2 10">Belongs to the FliR/MopE/SpaR family.</text>
</comment>
<feature type="transmembrane region" description="Helical" evidence="10">
    <location>
        <begin position="44"/>
        <end position="61"/>
    </location>
</feature>
<keyword evidence="12" id="KW-1185">Reference proteome</keyword>
<evidence type="ECO:0000256" key="1">
    <source>
        <dbReference type="ARBA" id="ARBA00002578"/>
    </source>
</evidence>
<dbReference type="PRINTS" id="PR00953">
    <property type="entry name" value="TYPE3IMRPROT"/>
</dbReference>
<sequence length="262" mass="28008">MVEVTFAQLQGWLVTFLWPFTRLSAFLVAAPLLGHSSIPNRVKIGLAALLTLIIAPGLPPLPDTPVMSWAGLGILVEQMLIGLAMGLTMHILFAVVTAAGEYIGLQMGLAFATFFAPDTGANTMVLARLLYMISLLLFLAFDGHLMVIEILAGTFFALPVGSSGLNTGAFELLARFASTIFVSGLLLAWPLVAALLIINLSLGILNRAAPQLTVFSVGFPLTMMVGLVLLMVMMTDLGRFLQRLFGQGLTFMQQLVGAMVPL</sequence>
<evidence type="ECO:0000256" key="4">
    <source>
        <dbReference type="ARBA" id="ARBA00022475"/>
    </source>
</evidence>
<dbReference type="Proteomes" id="UP000242231">
    <property type="component" value="Unassembled WGS sequence"/>
</dbReference>
<protein>
    <recommendedName>
        <fullName evidence="3 9">Flagellar biosynthetic protein FliR</fullName>
    </recommendedName>
</protein>
<keyword evidence="11" id="KW-0966">Cell projection</keyword>
<proteinExistence type="inferred from homology"/>
<evidence type="ECO:0000256" key="3">
    <source>
        <dbReference type="ARBA" id="ARBA00021717"/>
    </source>
</evidence>
<keyword evidence="11" id="KW-0969">Cilium</keyword>
<evidence type="ECO:0000256" key="10">
    <source>
        <dbReference type="RuleBase" id="RU362071"/>
    </source>
</evidence>
<dbReference type="GO" id="GO:0006605">
    <property type="term" value="P:protein targeting"/>
    <property type="evidence" value="ECO:0007669"/>
    <property type="project" value="UniProtKB-UniRule"/>
</dbReference>
<dbReference type="OrthoDB" id="9797790at2"/>
<feature type="transmembrane region" description="Helical" evidence="10">
    <location>
        <begin position="212"/>
        <end position="233"/>
    </location>
</feature>
<keyword evidence="7 10" id="KW-0472">Membrane</keyword>
<evidence type="ECO:0000313" key="11">
    <source>
        <dbReference type="EMBL" id="PPL16757.1"/>
    </source>
</evidence>
<keyword evidence="11" id="KW-0282">Flagellum</keyword>
<dbReference type="EMBL" id="MPZM01000012">
    <property type="protein sequence ID" value="PPL16757.1"/>
    <property type="molecule type" value="Genomic_DNA"/>
</dbReference>
<evidence type="ECO:0000256" key="8">
    <source>
        <dbReference type="ARBA" id="ARBA00023143"/>
    </source>
</evidence>
<accession>A0A2P5TMV0</accession>
<feature type="transmembrane region" description="Helical" evidence="10">
    <location>
        <begin position="172"/>
        <end position="200"/>
    </location>
</feature>
<reference evidence="12" key="1">
    <citation type="submission" date="2016-11" db="EMBL/GenBank/DDBJ databases">
        <authorList>
            <person name="Sisinthy S."/>
            <person name="Ara S."/>
            <person name="Gundlapally S.R."/>
        </authorList>
    </citation>
    <scope>NUCLEOTIDE SEQUENCE [LARGE SCALE GENOMIC DNA]</scope>
    <source>
        <strain evidence="12">V1-41</strain>
    </source>
</reference>
<feature type="transmembrane region" description="Helical" evidence="10">
    <location>
        <begin position="12"/>
        <end position="32"/>
    </location>
</feature>
<dbReference type="PANTHER" id="PTHR30065">
    <property type="entry name" value="FLAGELLAR BIOSYNTHETIC PROTEIN FLIR"/>
    <property type="match status" value="1"/>
</dbReference>
<dbReference type="AlphaFoldDB" id="A0A2P5TMV0"/>
<dbReference type="InterPro" id="IPR002010">
    <property type="entry name" value="T3SS_IM_R"/>
</dbReference>
<gene>
    <name evidence="11" type="ORF">UN63_07470</name>
</gene>
<name>A0A2P5TMV0_9GAMM</name>
<evidence type="ECO:0000256" key="6">
    <source>
        <dbReference type="ARBA" id="ARBA00022989"/>
    </source>
</evidence>
<evidence type="ECO:0000256" key="9">
    <source>
        <dbReference type="NCBIfam" id="TIGR01400"/>
    </source>
</evidence>
<keyword evidence="5 10" id="KW-0812">Transmembrane</keyword>
<comment type="caution">
    <text evidence="11">The sequence shown here is derived from an EMBL/GenBank/DDBJ whole genome shotgun (WGS) entry which is preliminary data.</text>
</comment>
<dbReference type="PANTHER" id="PTHR30065:SF8">
    <property type="entry name" value="FLAGELLAR BIOSYNTHETIC PROTEIN FLIR"/>
    <property type="match status" value="1"/>
</dbReference>
<dbReference type="InterPro" id="IPR006303">
    <property type="entry name" value="FliR"/>
</dbReference>
<keyword evidence="8 10" id="KW-0975">Bacterial flagellum</keyword>
<evidence type="ECO:0000313" key="12">
    <source>
        <dbReference type="Proteomes" id="UP000242231"/>
    </source>
</evidence>
<evidence type="ECO:0000256" key="5">
    <source>
        <dbReference type="ARBA" id="ARBA00022692"/>
    </source>
</evidence>
<dbReference type="GO" id="GO:0009425">
    <property type="term" value="C:bacterial-type flagellum basal body"/>
    <property type="evidence" value="ECO:0007669"/>
    <property type="project" value="UniProtKB-SubCell"/>
</dbReference>
<feature type="transmembrane region" description="Helical" evidence="10">
    <location>
        <begin position="129"/>
        <end position="160"/>
    </location>
</feature>
<dbReference type="RefSeq" id="WP_104486153.1">
    <property type="nucleotide sequence ID" value="NZ_BMYB01000002.1"/>
</dbReference>
<dbReference type="GO" id="GO:0005886">
    <property type="term" value="C:plasma membrane"/>
    <property type="evidence" value="ECO:0007669"/>
    <property type="project" value="UniProtKB-SubCell"/>
</dbReference>
<organism evidence="11 12">
    <name type="scientific">Oceanisphaera arctica</name>
    <dbReference type="NCBI Taxonomy" id="641510"/>
    <lineage>
        <taxon>Bacteria</taxon>
        <taxon>Pseudomonadati</taxon>
        <taxon>Pseudomonadota</taxon>
        <taxon>Gammaproteobacteria</taxon>
        <taxon>Aeromonadales</taxon>
        <taxon>Aeromonadaceae</taxon>
        <taxon>Oceanisphaera</taxon>
    </lineage>
</organism>
<feature type="transmembrane region" description="Helical" evidence="10">
    <location>
        <begin position="91"/>
        <end position="117"/>
    </location>
</feature>
<dbReference type="Pfam" id="PF01311">
    <property type="entry name" value="Bac_export_1"/>
    <property type="match status" value="1"/>
</dbReference>
<comment type="function">
    <text evidence="1 10">Role in flagellar biosynthesis.</text>
</comment>
<feature type="transmembrane region" description="Helical" evidence="10">
    <location>
        <begin position="67"/>
        <end position="84"/>
    </location>
</feature>
<dbReference type="NCBIfam" id="TIGR01400">
    <property type="entry name" value="fliR"/>
    <property type="match status" value="1"/>
</dbReference>
<keyword evidence="4 10" id="KW-1003">Cell membrane</keyword>
<comment type="subcellular location">
    <subcellularLocation>
        <location evidence="10">Cell membrane</location>
        <topology evidence="10">Multi-pass membrane protein</topology>
    </subcellularLocation>
    <subcellularLocation>
        <location evidence="10">Bacterial flagellum basal body</location>
    </subcellularLocation>
</comment>
<evidence type="ECO:0000256" key="7">
    <source>
        <dbReference type="ARBA" id="ARBA00023136"/>
    </source>
</evidence>
<keyword evidence="6 10" id="KW-1133">Transmembrane helix</keyword>